<dbReference type="Proteomes" id="UP000468901">
    <property type="component" value="Unassembled WGS sequence"/>
</dbReference>
<feature type="signal peptide" evidence="2">
    <location>
        <begin position="1"/>
        <end position="34"/>
    </location>
</feature>
<dbReference type="InterPro" id="IPR010727">
    <property type="entry name" value="DUF1302"/>
</dbReference>
<dbReference type="AlphaFoldDB" id="A0A6N6VQZ0"/>
<reference evidence="3 4" key="1">
    <citation type="submission" date="2019-09" db="EMBL/GenBank/DDBJ databases">
        <title>Parvibaculum sedimenti sp. nov., isolated from sediment.</title>
        <authorList>
            <person name="Wang Y."/>
        </authorList>
    </citation>
    <scope>NUCLEOTIDE SEQUENCE [LARGE SCALE GENOMIC DNA]</scope>
    <source>
        <strain evidence="3 4">HXT-9</strain>
    </source>
</reference>
<gene>
    <name evidence="3" type="ORF">F2P47_04380</name>
</gene>
<comment type="caution">
    <text evidence="3">The sequence shown here is derived from an EMBL/GenBank/DDBJ whole genome shotgun (WGS) entry which is preliminary data.</text>
</comment>
<evidence type="ECO:0000313" key="3">
    <source>
        <dbReference type="EMBL" id="KAB7741646.1"/>
    </source>
</evidence>
<proteinExistence type="predicted"/>
<accession>A0A6N6VQZ0</accession>
<organism evidence="3 4">
    <name type="scientific">Parvibaculum sedimenti</name>
    <dbReference type="NCBI Taxonomy" id="2608632"/>
    <lineage>
        <taxon>Bacteria</taxon>
        <taxon>Pseudomonadati</taxon>
        <taxon>Pseudomonadota</taxon>
        <taxon>Alphaproteobacteria</taxon>
        <taxon>Hyphomicrobiales</taxon>
        <taxon>Parvibaculaceae</taxon>
        <taxon>Parvibaculum</taxon>
    </lineage>
</organism>
<protein>
    <submittedName>
        <fullName evidence="3">DUF1302 family protein</fullName>
    </submittedName>
</protein>
<sequence length="420" mass="46403">MNFPVLTTTVPRLGSRALLLAFLFLMSTAGAAYADEFTFGEISVSIDTTVSLGVSTRVSNRDCSHVAKGDGGCPSGVNAGGLNTDDGNLNFDRWDLTGATVKSVSDVNVKWQNSGIFLRPRLYYDAVYAQDDLQWRDLNHDAKQRLDYGVGILDAFAYSNFEVGGHSAALRFGKQVVNWGESTFQRGGINAYQAIDVSAARRPGAELKDIITPMPMVFGSLQITDTLSTEAFWQFGHAETEVDPSGSYFSTSDITGAGSISLNSGGTNDSDAIIHIYRTADKRGSDTDQFGFALRNYFAGLGDGTDTALYFVRYTSKLPYIGVISGSPALRPLPRHVWRFMGTPARMRRKLERHMSSGRIRSNITMNFLTRLMRWARASTRPSAEQRCRGKRALRLTCPWRPTSTNSLHRSRTERARRPI</sequence>
<dbReference type="Pfam" id="PF06980">
    <property type="entry name" value="DUF1302"/>
    <property type="match status" value="1"/>
</dbReference>
<dbReference type="EMBL" id="WESC01000003">
    <property type="protein sequence ID" value="KAB7741646.1"/>
    <property type="molecule type" value="Genomic_DNA"/>
</dbReference>
<feature type="compositionally biased region" description="Basic and acidic residues" evidence="1">
    <location>
        <begin position="411"/>
        <end position="420"/>
    </location>
</feature>
<evidence type="ECO:0000313" key="4">
    <source>
        <dbReference type="Proteomes" id="UP000468901"/>
    </source>
</evidence>
<keyword evidence="2" id="KW-0732">Signal</keyword>
<keyword evidence="4" id="KW-1185">Reference proteome</keyword>
<evidence type="ECO:0000256" key="2">
    <source>
        <dbReference type="SAM" id="SignalP"/>
    </source>
</evidence>
<name>A0A6N6VQZ0_9HYPH</name>
<feature type="chain" id="PRO_5027023481" evidence="2">
    <location>
        <begin position="35"/>
        <end position="420"/>
    </location>
</feature>
<feature type="region of interest" description="Disordered" evidence="1">
    <location>
        <begin position="400"/>
        <end position="420"/>
    </location>
</feature>
<evidence type="ECO:0000256" key="1">
    <source>
        <dbReference type="SAM" id="MobiDB-lite"/>
    </source>
</evidence>